<keyword evidence="5" id="KW-0812">Transmembrane</keyword>
<dbReference type="InterPro" id="IPR000653">
    <property type="entry name" value="DegT/StrS_aminotransferase"/>
</dbReference>
<feature type="modified residue" description="N6-(pyridoxal phosphate)lysine" evidence="3">
    <location>
        <position position="184"/>
    </location>
</feature>
<accession>A0A0M4D1W7</accession>
<dbReference type="GO" id="GO:0008483">
    <property type="term" value="F:transaminase activity"/>
    <property type="evidence" value="ECO:0007669"/>
    <property type="project" value="TreeGrafter"/>
</dbReference>
<dbReference type="InterPro" id="IPR015424">
    <property type="entry name" value="PyrdxlP-dep_Trfase"/>
</dbReference>
<keyword evidence="5" id="KW-0472">Membrane</keyword>
<dbReference type="SUPFAM" id="SSF53383">
    <property type="entry name" value="PLP-dependent transferases"/>
    <property type="match status" value="1"/>
</dbReference>
<evidence type="ECO:0000313" key="7">
    <source>
        <dbReference type="Proteomes" id="UP000057158"/>
    </source>
</evidence>
<dbReference type="PATRIC" id="fig|1603606.3.peg.2273"/>
<keyword evidence="5" id="KW-1133">Transmembrane helix</keyword>
<dbReference type="EMBL" id="CP010802">
    <property type="protein sequence ID" value="ALC16871.1"/>
    <property type="molecule type" value="Genomic_DNA"/>
</dbReference>
<evidence type="ECO:0000256" key="4">
    <source>
        <dbReference type="RuleBase" id="RU004508"/>
    </source>
</evidence>
<evidence type="ECO:0000256" key="3">
    <source>
        <dbReference type="PIRSR" id="PIRSR000390-2"/>
    </source>
</evidence>
<proteinExistence type="inferred from homology"/>
<comment type="similarity">
    <text evidence="1 4">Belongs to the DegT/DnrJ/EryC1 family.</text>
</comment>
<keyword evidence="3 4" id="KW-0663">Pyridoxal phosphate</keyword>
<reference evidence="6 7" key="1">
    <citation type="submission" date="2015-07" db="EMBL/GenBank/DDBJ databases">
        <title>Isolation and Genomic Characterization of a Novel Halophilic Metal-Reducing Deltaproteobacterium from the Deep Subsurface.</title>
        <authorList>
            <person name="Badalamenti J.P."/>
            <person name="Summers Z.M."/>
            <person name="Gralnick J.A."/>
            <person name="Bond D.R."/>
        </authorList>
    </citation>
    <scope>NUCLEOTIDE SEQUENCE [LARGE SCALE GENOMIC DNA]</scope>
    <source>
        <strain evidence="6 7">WTL</strain>
    </source>
</reference>
<dbReference type="OrthoDB" id="5454373at2"/>
<dbReference type="Proteomes" id="UP000057158">
    <property type="component" value="Chromosome"/>
</dbReference>
<feature type="transmembrane region" description="Helical" evidence="5">
    <location>
        <begin position="223"/>
        <end position="241"/>
    </location>
</feature>
<name>A0A0M4D1W7_9BACT</name>
<keyword evidence="7" id="KW-1185">Reference proteome</keyword>
<dbReference type="InterPro" id="IPR015421">
    <property type="entry name" value="PyrdxlP-dep_Trfase_major"/>
</dbReference>
<feature type="active site" description="Proton acceptor" evidence="2">
    <location>
        <position position="184"/>
    </location>
</feature>
<protein>
    <submittedName>
        <fullName evidence="6">dTDP-4-amino-4,6-dideoxygalactose transaminase</fullName>
    </submittedName>
</protein>
<evidence type="ECO:0000256" key="5">
    <source>
        <dbReference type="SAM" id="Phobius"/>
    </source>
</evidence>
<dbReference type="Pfam" id="PF01041">
    <property type="entry name" value="DegT_DnrJ_EryC1"/>
    <property type="match status" value="1"/>
</dbReference>
<dbReference type="GO" id="GO:0030170">
    <property type="term" value="F:pyridoxal phosphate binding"/>
    <property type="evidence" value="ECO:0007669"/>
    <property type="project" value="TreeGrafter"/>
</dbReference>
<dbReference type="GO" id="GO:0000271">
    <property type="term" value="P:polysaccharide biosynthetic process"/>
    <property type="evidence" value="ECO:0007669"/>
    <property type="project" value="TreeGrafter"/>
</dbReference>
<evidence type="ECO:0000256" key="1">
    <source>
        <dbReference type="ARBA" id="ARBA00037999"/>
    </source>
</evidence>
<dbReference type="PANTHER" id="PTHR30244">
    <property type="entry name" value="TRANSAMINASE"/>
    <property type="match status" value="1"/>
</dbReference>
<dbReference type="RefSeq" id="WP_053550923.1">
    <property type="nucleotide sequence ID" value="NZ_CP010802.1"/>
</dbReference>
<dbReference type="KEGG" id="des:DSOUD_2104"/>
<dbReference type="PIRSF" id="PIRSF000390">
    <property type="entry name" value="PLP_StrS"/>
    <property type="match status" value="1"/>
</dbReference>
<dbReference type="Gene3D" id="3.40.640.10">
    <property type="entry name" value="Type I PLP-dependent aspartate aminotransferase-like (Major domain)"/>
    <property type="match status" value="1"/>
</dbReference>
<dbReference type="AlphaFoldDB" id="A0A0M4D1W7"/>
<organism evidence="6 7">
    <name type="scientific">Desulfuromonas soudanensis</name>
    <dbReference type="NCBI Taxonomy" id="1603606"/>
    <lineage>
        <taxon>Bacteria</taxon>
        <taxon>Pseudomonadati</taxon>
        <taxon>Thermodesulfobacteriota</taxon>
        <taxon>Desulfuromonadia</taxon>
        <taxon>Desulfuromonadales</taxon>
        <taxon>Desulfuromonadaceae</taxon>
        <taxon>Desulfuromonas</taxon>
    </lineage>
</organism>
<dbReference type="PANTHER" id="PTHR30244:SF34">
    <property type="entry name" value="DTDP-4-AMINO-4,6-DIDEOXYGALACTOSE TRANSAMINASE"/>
    <property type="match status" value="1"/>
</dbReference>
<dbReference type="STRING" id="1603606.DSOUD_2104"/>
<gene>
    <name evidence="6" type="ORF">DSOUD_2104</name>
</gene>
<evidence type="ECO:0000313" key="6">
    <source>
        <dbReference type="EMBL" id="ALC16871.1"/>
    </source>
</evidence>
<sequence length="401" mass="44568">MRIGRTLPPAAAPIHFRDLLSGIAGIIRGQRETERFRDELRDYFGVPHCYLVSSGQAALTLILLALKEVAPQRDEVLIPAFTCYSVPASIVASGLKVRLCDIDPQTCDFNFEQLQTLLEGKRLLGIVPTHLFGLPADVARLKKITEGRGVFLVEDAAQAMGSEWEGEKLGTLGDVGFFSLGRGKALSTVEGGVILTRCDKLGRRLDQAFARIEEYSVLQTLTLFIYALALTVLMRPWLFWLPKNLPFLRLGETVYETDFPLRKLTGLQAGLARNWRHKLKGFQKTRCARVSEWHSFFLPFSFLVRLPASTPLLRFPMILPTADSARMILASGARRGLGIAPSYPSAVHHIPELASGFVGQEFPAAAEVVRRLITIPVHGYVGRNDRKKIFSLFSQVKDGPQ</sequence>
<evidence type="ECO:0000256" key="2">
    <source>
        <dbReference type="PIRSR" id="PIRSR000390-1"/>
    </source>
</evidence>